<keyword evidence="6" id="KW-0862">Zinc</keyword>
<reference evidence="13 14" key="1">
    <citation type="submission" date="2018-08" db="EMBL/GenBank/DDBJ databases">
        <title>Comparative genomics of wild bee and flower associated Lactobacillus reveals potential adaptation to the bee host.</title>
        <authorList>
            <person name="Vuong H.Q."/>
            <person name="Mcfrederick Q.S."/>
        </authorList>
    </citation>
    <scope>NUCLEOTIDE SEQUENCE [LARGE SCALE GENOMIC DNA]</scope>
    <source>
        <strain evidence="13 14">HV_04</strain>
    </source>
</reference>
<dbReference type="InterPro" id="IPR058533">
    <property type="entry name" value="Cation_efflux_TM"/>
</dbReference>
<evidence type="ECO:0000256" key="2">
    <source>
        <dbReference type="ARBA" id="ARBA00004644"/>
    </source>
</evidence>
<comment type="caution">
    <text evidence="13">The sequence shown here is derived from an EMBL/GenBank/DDBJ whole genome shotgun (WGS) entry which is preliminary data.</text>
</comment>
<feature type="transmembrane region" description="Helical" evidence="11">
    <location>
        <begin position="12"/>
        <end position="32"/>
    </location>
</feature>
<keyword evidence="4 11" id="KW-0812">Transmembrane</keyword>
<accession>A0ABY2YRN9</accession>
<evidence type="ECO:0000256" key="10">
    <source>
        <dbReference type="ARBA" id="ARBA00023329"/>
    </source>
</evidence>
<evidence type="ECO:0000256" key="11">
    <source>
        <dbReference type="SAM" id="Phobius"/>
    </source>
</evidence>
<keyword evidence="8" id="KW-0770">Synapse</keyword>
<name>A0ABY2YRN9_9LACO</name>
<evidence type="ECO:0000256" key="3">
    <source>
        <dbReference type="ARBA" id="ARBA00008731"/>
    </source>
</evidence>
<sequence length="200" mass="21901">MANNNTLSKSINVEYLSTLWMLIEFVVALYSGIMAKSILLIAFGLDSFLEIIAGSILIWRLKKEANGAASETIKKAEKITSMLVGIILILLSIYVTITSLLNLFGHGVADDSLSGIIIAILSLLMMPFFIIKKRRYGKILKSDALIEDSYCNVTCAYIAGTVLAGMILNALFGFWWADSVAALILVYFIFTEGLEGIKGE</sequence>
<comment type="subcellular location">
    <subcellularLocation>
        <location evidence="2">Cytoplasmic vesicle</location>
        <location evidence="2">Secretory vesicle</location>
        <location evidence="2">Synaptic vesicle membrane</location>
        <topology evidence="2">Multi-pass membrane protein</topology>
    </subcellularLocation>
    <subcellularLocation>
        <location evidence="1">Early endosome membrane</location>
    </subcellularLocation>
</comment>
<dbReference type="PANTHER" id="PTHR31937">
    <property type="entry name" value="TRANSMEMBRANE PROTEIN 163"/>
    <property type="match status" value="1"/>
</dbReference>
<evidence type="ECO:0000256" key="4">
    <source>
        <dbReference type="ARBA" id="ARBA00022692"/>
    </source>
</evidence>
<dbReference type="Proteomes" id="UP000767392">
    <property type="component" value="Unassembled WGS sequence"/>
</dbReference>
<keyword evidence="9 11" id="KW-0472">Membrane</keyword>
<feature type="transmembrane region" description="Helical" evidence="11">
    <location>
        <begin position="79"/>
        <end position="101"/>
    </location>
</feature>
<feature type="transmembrane region" description="Helical" evidence="11">
    <location>
        <begin position="38"/>
        <end position="59"/>
    </location>
</feature>
<comment type="similarity">
    <text evidence="3">Belongs to the TMEM163 family.</text>
</comment>
<feature type="transmembrane region" description="Helical" evidence="11">
    <location>
        <begin position="113"/>
        <end position="130"/>
    </location>
</feature>
<feature type="transmembrane region" description="Helical" evidence="11">
    <location>
        <begin position="150"/>
        <end position="168"/>
    </location>
</feature>
<keyword evidence="14" id="KW-1185">Reference proteome</keyword>
<evidence type="ECO:0000313" key="13">
    <source>
        <dbReference type="EMBL" id="TPR12842.1"/>
    </source>
</evidence>
<dbReference type="InterPro" id="IPR027469">
    <property type="entry name" value="Cation_efflux_TMD_sf"/>
</dbReference>
<dbReference type="Gene3D" id="1.20.1510.10">
    <property type="entry name" value="Cation efflux protein transmembrane domain"/>
    <property type="match status" value="1"/>
</dbReference>
<keyword evidence="10" id="KW-0968">Cytoplasmic vesicle</keyword>
<dbReference type="RefSeq" id="WP_105988316.1">
    <property type="nucleotide sequence ID" value="NZ_POST01000005.1"/>
</dbReference>
<dbReference type="PANTHER" id="PTHR31937:SF2">
    <property type="entry name" value="TRANSMEMBRANE PROTEIN 163"/>
    <property type="match status" value="1"/>
</dbReference>
<gene>
    <name evidence="13" type="ORF">DY048_06605</name>
</gene>
<keyword evidence="5" id="KW-0967">Endosome</keyword>
<feature type="domain" description="Cation efflux protein transmembrane" evidence="12">
    <location>
        <begin position="16"/>
        <end position="195"/>
    </location>
</feature>
<evidence type="ECO:0000313" key="14">
    <source>
        <dbReference type="Proteomes" id="UP000767392"/>
    </source>
</evidence>
<keyword evidence="7 11" id="KW-1133">Transmembrane helix</keyword>
<proteinExistence type="inferred from homology"/>
<evidence type="ECO:0000256" key="1">
    <source>
        <dbReference type="ARBA" id="ARBA00004146"/>
    </source>
</evidence>
<evidence type="ECO:0000256" key="8">
    <source>
        <dbReference type="ARBA" id="ARBA00023018"/>
    </source>
</evidence>
<protein>
    <submittedName>
        <fullName evidence="13">Cation transporter</fullName>
    </submittedName>
</protein>
<dbReference type="Pfam" id="PF01545">
    <property type="entry name" value="Cation_efflux"/>
    <property type="match status" value="1"/>
</dbReference>
<dbReference type="SUPFAM" id="SSF161111">
    <property type="entry name" value="Cation efflux protein transmembrane domain-like"/>
    <property type="match status" value="1"/>
</dbReference>
<dbReference type="EMBL" id="QUAM01000005">
    <property type="protein sequence ID" value="TPR12842.1"/>
    <property type="molecule type" value="Genomic_DNA"/>
</dbReference>
<evidence type="ECO:0000259" key="12">
    <source>
        <dbReference type="Pfam" id="PF01545"/>
    </source>
</evidence>
<organism evidence="13 14">
    <name type="scientific">Apilactobacillus timberlakei</name>
    <dbReference type="NCBI Taxonomy" id="2008380"/>
    <lineage>
        <taxon>Bacteria</taxon>
        <taxon>Bacillati</taxon>
        <taxon>Bacillota</taxon>
        <taxon>Bacilli</taxon>
        <taxon>Lactobacillales</taxon>
        <taxon>Lactobacillaceae</taxon>
        <taxon>Apilactobacillus</taxon>
    </lineage>
</organism>
<evidence type="ECO:0000256" key="7">
    <source>
        <dbReference type="ARBA" id="ARBA00022989"/>
    </source>
</evidence>
<evidence type="ECO:0000256" key="5">
    <source>
        <dbReference type="ARBA" id="ARBA00022753"/>
    </source>
</evidence>
<dbReference type="InterPro" id="IPR026765">
    <property type="entry name" value="Tmem163"/>
</dbReference>
<evidence type="ECO:0000256" key="6">
    <source>
        <dbReference type="ARBA" id="ARBA00022833"/>
    </source>
</evidence>
<evidence type="ECO:0000256" key="9">
    <source>
        <dbReference type="ARBA" id="ARBA00023136"/>
    </source>
</evidence>